<dbReference type="Proteomes" id="UP001347796">
    <property type="component" value="Unassembled WGS sequence"/>
</dbReference>
<dbReference type="Pfam" id="PF03000">
    <property type="entry name" value="NPH3"/>
    <property type="match status" value="1"/>
</dbReference>
<reference evidence="4 5" key="1">
    <citation type="submission" date="2024-01" db="EMBL/GenBank/DDBJ databases">
        <title>The genome of the rayed Mediterranean limpet Patella caerulea (Linnaeus, 1758).</title>
        <authorList>
            <person name="Anh-Thu Weber A."/>
            <person name="Halstead-Nussloch G."/>
        </authorList>
    </citation>
    <scope>NUCLEOTIDE SEQUENCE [LARGE SCALE GENOMIC DNA]</scope>
    <source>
        <strain evidence="4">AATW-2023a</strain>
        <tissue evidence="4">Whole specimen</tissue>
    </source>
</reference>
<name>A0AAN8PMV5_PATCE</name>
<keyword evidence="5" id="KW-1185">Reference proteome</keyword>
<protein>
    <submittedName>
        <fullName evidence="4">Uncharacterized protein</fullName>
    </submittedName>
</protein>
<accession>A0AAN8PMV5</accession>
<organism evidence="4 5">
    <name type="scientific">Patella caerulea</name>
    <name type="common">Rayed Mediterranean limpet</name>
    <dbReference type="NCBI Taxonomy" id="87958"/>
    <lineage>
        <taxon>Eukaryota</taxon>
        <taxon>Metazoa</taxon>
        <taxon>Spiralia</taxon>
        <taxon>Lophotrochozoa</taxon>
        <taxon>Mollusca</taxon>
        <taxon>Gastropoda</taxon>
        <taxon>Patellogastropoda</taxon>
        <taxon>Patelloidea</taxon>
        <taxon>Patellidae</taxon>
        <taxon>Patella</taxon>
    </lineage>
</organism>
<evidence type="ECO:0000313" key="4">
    <source>
        <dbReference type="EMBL" id="KAK6174596.1"/>
    </source>
</evidence>
<gene>
    <name evidence="4" type="ORF">SNE40_017839</name>
</gene>
<evidence type="ECO:0000256" key="1">
    <source>
        <dbReference type="SAM" id="MobiDB-lite"/>
    </source>
</evidence>
<feature type="region of interest" description="Disordered" evidence="1">
    <location>
        <begin position="518"/>
        <end position="546"/>
    </location>
</feature>
<dbReference type="SUPFAM" id="SSF54695">
    <property type="entry name" value="POZ domain"/>
    <property type="match status" value="1"/>
</dbReference>
<dbReference type="SMART" id="SM00225">
    <property type="entry name" value="BTB"/>
    <property type="match status" value="1"/>
</dbReference>
<dbReference type="PANTHER" id="PTHR32370">
    <property type="entry name" value="OS12G0117600 PROTEIN"/>
    <property type="match status" value="1"/>
</dbReference>
<dbReference type="InterPro" id="IPR000210">
    <property type="entry name" value="BTB/POZ_dom"/>
</dbReference>
<dbReference type="Gene3D" id="3.30.710.10">
    <property type="entry name" value="Potassium Channel Kv1.1, Chain A"/>
    <property type="match status" value="1"/>
</dbReference>
<sequence>MDFSKFRESGELSDITVVVDGAEFKLHKFPLYAKSDYFRNLTKDKNSKEDIVRLNDFPGGSEMFGMIADFCYNMALPMTKNSVVQIRCAASRLEMEGPGNLGDLADKYLQDTITSAKLSRSIQSIVTLLLNCGKIGPVAEKTGIVSMCVDALVECWLKPPTKFSSFTSRLDSTEDKTTSGLCSLPVEWFVKILVKAQEDGVRMSELASLAVQYVSRVLEPDVPIKKENAEGDTEEQNEDDTKPQPTVLNEKREAEVAKVLDAVLLALPEESYNLPYITPEWLTKVLRIATTHGCSCRDLLVKVAGEMFNTLSAEDLCTISPSVVRDIVVEAAKDPNQSEQACKLVDTYTSEMARKEVLTSETFKLLTSAAPQDGRKDNNQLYNVLEYILKTEKDTLTDDQIKELIQLVNFSQLNEVTLQKAFDSDVIPDREVAKGALALCQRLKRDMDNMKYNGTLSDTSSPGGAVSLSRLSREPSKVFSESLKTGTEGEDPVKAAADVLMAARSKLAGPLYSSYSRQYHSHPSGASHVPAVNPYQSTLDDDTSLDDDYDYRYERAYRNLDARSRPRSYVYSDHKSYFPYSSRY</sequence>
<feature type="domain" description="BTB" evidence="2">
    <location>
        <begin position="13"/>
        <end position="80"/>
    </location>
</feature>
<dbReference type="Pfam" id="PF00651">
    <property type="entry name" value="BTB"/>
    <property type="match status" value="1"/>
</dbReference>
<dbReference type="EMBL" id="JAZGQO010000011">
    <property type="protein sequence ID" value="KAK6174596.1"/>
    <property type="molecule type" value="Genomic_DNA"/>
</dbReference>
<dbReference type="InterPro" id="IPR011333">
    <property type="entry name" value="SKP1/BTB/POZ_sf"/>
</dbReference>
<evidence type="ECO:0000259" key="3">
    <source>
        <dbReference type="PROSITE" id="PS51649"/>
    </source>
</evidence>
<proteinExistence type="predicted"/>
<dbReference type="PROSITE" id="PS50097">
    <property type="entry name" value="BTB"/>
    <property type="match status" value="1"/>
</dbReference>
<feature type="domain" description="NPH3" evidence="3">
    <location>
        <begin position="175"/>
        <end position="442"/>
    </location>
</feature>
<evidence type="ECO:0000259" key="2">
    <source>
        <dbReference type="PROSITE" id="PS50097"/>
    </source>
</evidence>
<comment type="caution">
    <text evidence="4">The sequence shown here is derived from an EMBL/GenBank/DDBJ whole genome shotgun (WGS) entry which is preliminary data.</text>
</comment>
<dbReference type="PROSITE" id="PS51649">
    <property type="entry name" value="NPH3"/>
    <property type="match status" value="1"/>
</dbReference>
<dbReference type="InterPro" id="IPR043454">
    <property type="entry name" value="NPH3/RPT2-like"/>
</dbReference>
<evidence type="ECO:0000313" key="5">
    <source>
        <dbReference type="Proteomes" id="UP001347796"/>
    </source>
</evidence>
<dbReference type="InterPro" id="IPR027356">
    <property type="entry name" value="NPH3_dom"/>
</dbReference>
<feature type="region of interest" description="Disordered" evidence="1">
    <location>
        <begin position="227"/>
        <end position="246"/>
    </location>
</feature>
<dbReference type="AlphaFoldDB" id="A0AAN8PMV5"/>